<evidence type="ECO:0000313" key="2">
    <source>
        <dbReference type="EMBL" id="NGX97753.1"/>
    </source>
</evidence>
<reference evidence="2" key="1">
    <citation type="submission" date="2020-02" db="EMBL/GenBank/DDBJ databases">
        <title>Draft genome sequence of Candidatus Afipia apatlaquensis IBT-C3, a potential strain for decolorization of textile dyes.</title>
        <authorList>
            <person name="Sanchez-Reyes A."/>
            <person name="Breton-Deval L."/>
            <person name="Mangelson H."/>
            <person name="Sanchez-Flores A."/>
        </authorList>
    </citation>
    <scope>NUCLEOTIDE SEQUENCE [LARGE SCALE GENOMIC DNA]</scope>
    <source>
        <strain evidence="2">IBT-C3</strain>
    </source>
</reference>
<dbReference type="Proteomes" id="UP000480266">
    <property type="component" value="Unassembled WGS sequence"/>
</dbReference>
<evidence type="ECO:0000259" key="1">
    <source>
        <dbReference type="Pfam" id="PF10074"/>
    </source>
</evidence>
<keyword evidence="3" id="KW-1185">Reference proteome</keyword>
<accession>A0A7C9VQI8</accession>
<dbReference type="EMBL" id="JAAMRR010001115">
    <property type="protein sequence ID" value="NGX97753.1"/>
    <property type="molecule type" value="Genomic_DNA"/>
</dbReference>
<proteinExistence type="predicted"/>
<feature type="domain" description="T6SS Transcription factor RovC-like DNA binding" evidence="1">
    <location>
        <begin position="69"/>
        <end position="174"/>
    </location>
</feature>
<organism evidence="2 3">
    <name type="scientific">Candidatus Afipia apatlaquensis</name>
    <dbReference type="NCBI Taxonomy" id="2712852"/>
    <lineage>
        <taxon>Bacteria</taxon>
        <taxon>Pseudomonadati</taxon>
        <taxon>Pseudomonadota</taxon>
        <taxon>Alphaproteobacteria</taxon>
        <taxon>Hyphomicrobiales</taxon>
        <taxon>Nitrobacteraceae</taxon>
        <taxon>Afipia</taxon>
    </lineage>
</organism>
<comment type="caution">
    <text evidence="2">The sequence shown here is derived from an EMBL/GenBank/DDBJ whole genome shotgun (WGS) entry which is preliminary data.</text>
</comment>
<sequence length="177" mass="20147">MWEFNVLPAAVMLTTAPHGTVSTITLDRIPSAPAVEREDGRHTLWREASDEQRIWILPDTNPSAPIAAVIPFDMHVAQRVEAVLHLWHRLTDAAVRPVVSPLTEQQRRRMILMLRALDGHQQQATYRDLAATLLDPDVRTQSRRDWLTSSYRSQIIRLVKDAVGRMQGGYRDLLIGQ</sequence>
<gene>
    <name evidence="2" type="ORF">G4V63_21855</name>
</gene>
<dbReference type="Pfam" id="PF10074">
    <property type="entry name" value="RovC_DNA-bd"/>
    <property type="match status" value="1"/>
</dbReference>
<protein>
    <submittedName>
        <fullName evidence="2">DUF2285 domain-containing protein</fullName>
    </submittedName>
</protein>
<dbReference type="AlphaFoldDB" id="A0A7C9VQI8"/>
<evidence type="ECO:0000313" key="3">
    <source>
        <dbReference type="Proteomes" id="UP000480266"/>
    </source>
</evidence>
<dbReference type="InterPro" id="IPR018754">
    <property type="entry name" value="RovC-like_DNA-bd"/>
</dbReference>
<name>A0A7C9VQI8_9BRAD</name>